<dbReference type="Pfam" id="PF01421">
    <property type="entry name" value="Reprolysin"/>
    <property type="match status" value="1"/>
</dbReference>
<dbReference type="InterPro" id="IPR024079">
    <property type="entry name" value="MetalloPept_cat_dom_sf"/>
</dbReference>
<dbReference type="GO" id="GO:0046872">
    <property type="term" value="F:metal ion binding"/>
    <property type="evidence" value="ECO:0007669"/>
    <property type="project" value="UniProtKB-KW"/>
</dbReference>
<dbReference type="SUPFAM" id="SSF55486">
    <property type="entry name" value="Metalloproteases ('zincins'), catalytic domain"/>
    <property type="match status" value="1"/>
</dbReference>
<feature type="binding site" evidence="1">
    <location>
        <position position="460"/>
    </location>
    <ligand>
        <name>Zn(2+)</name>
        <dbReference type="ChEBI" id="CHEBI:29105"/>
        <note>catalytic</note>
    </ligand>
</feature>
<dbReference type="OrthoDB" id="10035764at2759"/>
<dbReference type="STRING" id="691883.A0A058ZAI6"/>
<dbReference type="PANTHER" id="PTHR11905:SF256">
    <property type="entry name" value="PEPTIDASE M12B DOMAIN-CONTAINING PROTEIN"/>
    <property type="match status" value="1"/>
</dbReference>
<dbReference type="PANTHER" id="PTHR11905">
    <property type="entry name" value="ADAM A DISINTEGRIN AND METALLOPROTEASE DOMAIN"/>
    <property type="match status" value="1"/>
</dbReference>
<accession>A0A058ZAI6</accession>
<dbReference type="eggNOG" id="KOG3538">
    <property type="taxonomic scope" value="Eukaryota"/>
</dbReference>
<dbReference type="GO" id="GO:0006508">
    <property type="term" value="P:proteolysis"/>
    <property type="evidence" value="ECO:0007669"/>
    <property type="project" value="InterPro"/>
</dbReference>
<dbReference type="InterPro" id="IPR001590">
    <property type="entry name" value="Peptidase_M12B"/>
</dbReference>
<feature type="domain" description="Peptidase M12B" evidence="3">
    <location>
        <begin position="311"/>
        <end position="501"/>
    </location>
</feature>
<feature type="chain" id="PRO_5001570945" description="Peptidase M12B domain-containing protein" evidence="2">
    <location>
        <begin position="23"/>
        <end position="617"/>
    </location>
</feature>
<evidence type="ECO:0000313" key="5">
    <source>
        <dbReference type="Proteomes" id="UP000030693"/>
    </source>
</evidence>
<dbReference type="RefSeq" id="XP_009494503.1">
    <property type="nucleotide sequence ID" value="XM_009496228.1"/>
</dbReference>
<dbReference type="GeneID" id="20527056"/>
<evidence type="ECO:0000256" key="2">
    <source>
        <dbReference type="SAM" id="SignalP"/>
    </source>
</evidence>
<dbReference type="Proteomes" id="UP000030693">
    <property type="component" value="Unassembled WGS sequence"/>
</dbReference>
<evidence type="ECO:0000256" key="1">
    <source>
        <dbReference type="PROSITE-ProRule" id="PRU00276"/>
    </source>
</evidence>
<dbReference type="AlphaFoldDB" id="A0A058ZAI6"/>
<evidence type="ECO:0000259" key="3">
    <source>
        <dbReference type="PROSITE" id="PS50215"/>
    </source>
</evidence>
<proteinExistence type="predicted"/>
<feature type="binding site" evidence="1">
    <location>
        <position position="450"/>
    </location>
    <ligand>
        <name>Zn(2+)</name>
        <dbReference type="ChEBI" id="CHEBI:29105"/>
        <note>catalytic</note>
    </ligand>
</feature>
<dbReference type="GO" id="GO:0004222">
    <property type="term" value="F:metalloendopeptidase activity"/>
    <property type="evidence" value="ECO:0007669"/>
    <property type="project" value="InterPro"/>
</dbReference>
<dbReference type="PROSITE" id="PS50215">
    <property type="entry name" value="ADAM_MEPRO"/>
    <property type="match status" value="1"/>
</dbReference>
<reference evidence="4" key="1">
    <citation type="submission" date="2013-04" db="EMBL/GenBank/DDBJ databases">
        <title>The Genome Sequence of Fonticula alba ATCC 38817.</title>
        <authorList>
            <consortium name="The Broad Institute Genomics Platform"/>
            <person name="Russ C."/>
            <person name="Cuomo C."/>
            <person name="Burger G."/>
            <person name="Gray M.W."/>
            <person name="Holland P.W.H."/>
            <person name="King N."/>
            <person name="Lang F.B.F."/>
            <person name="Roger A.J."/>
            <person name="Ruiz-Trillo I."/>
            <person name="Brown M."/>
            <person name="Walker B."/>
            <person name="Young S."/>
            <person name="Zeng Q."/>
            <person name="Gargeya S."/>
            <person name="Fitzgerald M."/>
            <person name="Haas B."/>
            <person name="Abouelleil A."/>
            <person name="Allen A.W."/>
            <person name="Alvarado L."/>
            <person name="Arachchi H.M."/>
            <person name="Berlin A.M."/>
            <person name="Chapman S.B."/>
            <person name="Gainer-Dewar J."/>
            <person name="Goldberg J."/>
            <person name="Griggs A."/>
            <person name="Gujja S."/>
            <person name="Hansen M."/>
            <person name="Howarth C."/>
            <person name="Imamovic A."/>
            <person name="Ireland A."/>
            <person name="Larimer J."/>
            <person name="McCowan C."/>
            <person name="Murphy C."/>
            <person name="Pearson M."/>
            <person name="Poon T.W."/>
            <person name="Priest M."/>
            <person name="Roberts A."/>
            <person name="Saif S."/>
            <person name="Shea T."/>
            <person name="Sisk P."/>
            <person name="Sykes S."/>
            <person name="Wortman J."/>
            <person name="Nusbaum C."/>
            <person name="Birren B."/>
        </authorList>
    </citation>
    <scope>NUCLEOTIDE SEQUENCE [LARGE SCALE GENOMIC DNA]</scope>
    <source>
        <strain evidence="4">ATCC 38817</strain>
    </source>
</reference>
<feature type="active site" evidence="1">
    <location>
        <position position="451"/>
    </location>
</feature>
<keyword evidence="5" id="KW-1185">Reference proteome</keyword>
<protein>
    <recommendedName>
        <fullName evidence="3">Peptidase M12B domain-containing protein</fullName>
    </recommendedName>
</protein>
<comment type="caution">
    <text evidence="1">Lacks conserved residue(s) required for the propagation of feature annotation.</text>
</comment>
<evidence type="ECO:0000313" key="4">
    <source>
        <dbReference type="EMBL" id="KCV71380.1"/>
    </source>
</evidence>
<sequence>MSSHLIKSLVAVLALSSAAVLASEATTAALHEQVALEKSIDARLSLAEQFASDINSAVVPSSERARREAQRESDARILRTRGIHDMLKRVDLVAPRIQTVEARGAAAGSAPPTMKLVLSSERDEFQFDLIHNSDLFMAGPSVGQLNPRLNRAYKGRVTRQSDGKTSSVVAITWNDKRLEGFWRFDQEDGWWHVATDEKSLIARDANHAIVYHESDLTEAAAKQLQRRTCSARAPTVTIEGAPAAATKKQTARTLLEEDAVGAPAAATKKQTARTLLEEDAVVTAADAMRASPEAAAATLATTMEARAETPLYMELSMIGDSYLFSRYGSEAAAQQRLVGVANGAAVLYENGDKVFWRPLRLVLTRTEAFSSDPFNSSSDADRLLPNFCNWRYSKMNGDVGQLLTGRDLQVDGDYGVVGYAPLNAMCSPTSCGINEDTVASLAFTAETVAHEIGHTLGANHDGDGNSCPITGYVMAWASAPGKLSQEWSTCSARSIESYVKSLGADNCMTNVVNYVAPTNIQGNCLGRPVADGTYCEADGTFLWCPRGARGFCPTNFSCVATSTSSAVCQNANGETAEPIVGPTPTKRPNSAAMRSPLGGLAVSAAAAVVAACLSTIL</sequence>
<keyword evidence="2" id="KW-0732">Signal</keyword>
<dbReference type="Gene3D" id="3.40.390.10">
    <property type="entry name" value="Collagenase (Catalytic Domain)"/>
    <property type="match status" value="1"/>
</dbReference>
<keyword evidence="1" id="KW-0862">Zinc</keyword>
<dbReference type="EMBL" id="KB932203">
    <property type="protein sequence ID" value="KCV71380.1"/>
    <property type="molecule type" value="Genomic_DNA"/>
</dbReference>
<gene>
    <name evidence="4" type="ORF">H696_02331</name>
</gene>
<feature type="signal peptide" evidence="2">
    <location>
        <begin position="1"/>
        <end position="22"/>
    </location>
</feature>
<feature type="binding site" evidence="1">
    <location>
        <position position="454"/>
    </location>
    <ligand>
        <name>Zn(2+)</name>
        <dbReference type="ChEBI" id="CHEBI:29105"/>
        <note>catalytic</note>
    </ligand>
</feature>
<name>A0A058ZAI6_FONAL</name>
<organism evidence="4">
    <name type="scientific">Fonticula alba</name>
    <name type="common">Slime mold</name>
    <dbReference type="NCBI Taxonomy" id="691883"/>
    <lineage>
        <taxon>Eukaryota</taxon>
        <taxon>Rotosphaerida</taxon>
        <taxon>Fonticulaceae</taxon>
        <taxon>Fonticula</taxon>
    </lineage>
</organism>
<keyword evidence="1" id="KW-0479">Metal-binding</keyword>